<feature type="compositionally biased region" description="Basic and acidic residues" evidence="14">
    <location>
        <begin position="334"/>
        <end position="354"/>
    </location>
</feature>
<evidence type="ECO:0000256" key="3">
    <source>
        <dbReference type="ARBA" id="ARBA00005385"/>
    </source>
</evidence>
<evidence type="ECO:0000256" key="14">
    <source>
        <dbReference type="SAM" id="MobiDB-lite"/>
    </source>
</evidence>
<feature type="domain" description="EF-hand" evidence="15">
    <location>
        <begin position="189"/>
        <end position="224"/>
    </location>
</feature>
<organism evidence="16 17">
    <name type="scientific">Dimorphilus gyrociliatus</name>
    <dbReference type="NCBI Taxonomy" id="2664684"/>
    <lineage>
        <taxon>Eukaryota</taxon>
        <taxon>Metazoa</taxon>
        <taxon>Spiralia</taxon>
        <taxon>Lophotrochozoa</taxon>
        <taxon>Annelida</taxon>
        <taxon>Polychaeta</taxon>
        <taxon>Polychaeta incertae sedis</taxon>
        <taxon>Dinophilidae</taxon>
        <taxon>Dimorphilus</taxon>
    </lineage>
</organism>
<dbReference type="Gene3D" id="1.20.960.40">
    <property type="match status" value="1"/>
</dbReference>
<dbReference type="PANTHER" id="PTHR15431:SF9">
    <property type="entry name" value="CENTROSOMAL PROTEIN 43"/>
    <property type="match status" value="1"/>
</dbReference>
<dbReference type="GO" id="GO:0034453">
    <property type="term" value="P:microtubule anchoring"/>
    <property type="evidence" value="ECO:0007669"/>
    <property type="project" value="InterPro"/>
</dbReference>
<reference evidence="16 17" key="1">
    <citation type="submission" date="2020-08" db="EMBL/GenBank/DDBJ databases">
        <authorList>
            <person name="Hejnol A."/>
        </authorList>
    </citation>
    <scope>NUCLEOTIDE SEQUENCE [LARGE SCALE GENOMIC DNA]</scope>
</reference>
<dbReference type="AlphaFoldDB" id="A0A7I8VAM0"/>
<dbReference type="InterPro" id="IPR006594">
    <property type="entry name" value="LisH"/>
</dbReference>
<evidence type="ECO:0000256" key="7">
    <source>
        <dbReference type="ARBA" id="ARBA00022837"/>
    </source>
</evidence>
<name>A0A7I8VAM0_9ANNE</name>
<comment type="caution">
    <text evidence="16">The sequence shown here is derived from an EMBL/GenBank/DDBJ whole genome shotgun (WGS) entry which is preliminary data.</text>
</comment>
<dbReference type="CDD" id="cd00051">
    <property type="entry name" value="EFh"/>
    <property type="match status" value="1"/>
</dbReference>
<dbReference type="PROSITE" id="PS50222">
    <property type="entry name" value="EF_HAND_2"/>
    <property type="match status" value="2"/>
</dbReference>
<accession>A0A7I8VAM0</accession>
<dbReference type="Pfam" id="PF13499">
    <property type="entry name" value="EF-hand_7"/>
    <property type="match status" value="1"/>
</dbReference>
<feature type="compositionally biased region" description="Acidic residues" evidence="14">
    <location>
        <begin position="359"/>
        <end position="386"/>
    </location>
</feature>
<evidence type="ECO:0000259" key="15">
    <source>
        <dbReference type="PROSITE" id="PS50222"/>
    </source>
</evidence>
<dbReference type="PANTHER" id="PTHR15431">
    <property type="entry name" value="FGFR1 ONCOGENE PARTNER/LISH DOMAIN-CONTAINING PROTEIN"/>
    <property type="match status" value="1"/>
</dbReference>
<comment type="function">
    <text evidence="12">Required for anchoring microtubules to the centrosomes. Required for ciliation.</text>
</comment>
<proteinExistence type="inferred from homology"/>
<evidence type="ECO:0000256" key="6">
    <source>
        <dbReference type="ARBA" id="ARBA00022794"/>
    </source>
</evidence>
<dbReference type="Gene3D" id="1.10.238.10">
    <property type="entry name" value="EF-hand"/>
    <property type="match status" value="1"/>
</dbReference>
<protein>
    <recommendedName>
        <fullName evidence="10">Centrosomal protein 43</fullName>
    </recommendedName>
    <alternativeName>
        <fullName evidence="11">FGFR1 oncogene partner</fullName>
    </alternativeName>
</protein>
<evidence type="ECO:0000256" key="2">
    <source>
        <dbReference type="ARBA" id="ARBA00004300"/>
    </source>
</evidence>
<evidence type="ECO:0000256" key="8">
    <source>
        <dbReference type="ARBA" id="ARBA00023212"/>
    </source>
</evidence>
<dbReference type="SMART" id="SM00054">
    <property type="entry name" value="EFh"/>
    <property type="match status" value="2"/>
</dbReference>
<dbReference type="EMBL" id="CAJFCJ010000003">
    <property type="protein sequence ID" value="CAD5113362.1"/>
    <property type="molecule type" value="Genomic_DNA"/>
</dbReference>
<comment type="subunit">
    <text evidence="13">Homodimer. Part of a ternary complex that contains CEP350, CEP43 and MAPRE1. Interacts directly with CEP350 and MAPRE1. Interacts with CEP19. Interacts (via N-terminus) with CEP350 (via C-terminus).</text>
</comment>
<keyword evidence="6" id="KW-0970">Cilium biogenesis/degradation</keyword>
<feature type="compositionally biased region" description="Low complexity" evidence="14">
    <location>
        <begin position="276"/>
        <end position="290"/>
    </location>
</feature>
<gene>
    <name evidence="16" type="ORF">DGYR_LOCUS2370</name>
</gene>
<sequence length="408" mass="46647">MSADEDTELRDLVAQTLENNGTLGKIRAHLRASVFLALEEEDAKKQQNPYMNKQLQEFLKTSDGQLTASLVREFLSFFNLEFTLSVFEPESGCDLQNEEGCKQSRSNMARNLNIAENDKSKSLPLLFELVKRIKNQDLKGNTAQELSPQQIEDAREKFEKYDVDKNGTIDKNELRTLFIDMFPSFHRNMLERYVNDEFRAVDKDFSMTIDFNEFMEMYKRLFILCKSVISNDQVENLSEKKQDNDDFLDAVPFPNQKTNAQALKNSLDDSVKESKGGLASLSGLPSLDSSMNGGKSESSTPKLKDIDKKFSDLGIDVPNDYEEDFDEDFDDDRGDFHTDRSKKTPRSGRSEKQVKSVSEVDEEIIEEDIDDFDDDANDILNDDNSETDDRTISMAEISKTVDYLEDVK</sequence>
<evidence type="ECO:0000313" key="17">
    <source>
        <dbReference type="Proteomes" id="UP000549394"/>
    </source>
</evidence>
<dbReference type="InterPro" id="IPR011992">
    <property type="entry name" value="EF-hand-dom_pair"/>
</dbReference>
<dbReference type="Proteomes" id="UP000549394">
    <property type="component" value="Unassembled WGS sequence"/>
</dbReference>
<dbReference type="InterPro" id="IPR018247">
    <property type="entry name" value="EF_Hand_1_Ca_BS"/>
</dbReference>
<dbReference type="GO" id="GO:0030030">
    <property type="term" value="P:cell projection organization"/>
    <property type="evidence" value="ECO:0007669"/>
    <property type="project" value="UniProtKB-KW"/>
</dbReference>
<feature type="region of interest" description="Disordered" evidence="14">
    <location>
        <begin position="320"/>
        <end position="393"/>
    </location>
</feature>
<dbReference type="Pfam" id="PF09398">
    <property type="entry name" value="FOP_dimer"/>
    <property type="match status" value="1"/>
</dbReference>
<feature type="compositionally biased region" description="Polar residues" evidence="14">
    <location>
        <begin position="291"/>
        <end position="301"/>
    </location>
</feature>
<comment type="similarity">
    <text evidence="3">Belongs to the CEP43 family.</text>
</comment>
<dbReference type="InterPro" id="IPR002048">
    <property type="entry name" value="EF_hand_dom"/>
</dbReference>
<evidence type="ECO:0000313" key="16">
    <source>
        <dbReference type="EMBL" id="CAD5113362.1"/>
    </source>
</evidence>
<dbReference type="InterPro" id="IPR018993">
    <property type="entry name" value="FOP_dimerisation-dom_N"/>
</dbReference>
<dbReference type="PROSITE" id="PS50896">
    <property type="entry name" value="LISH"/>
    <property type="match status" value="1"/>
</dbReference>
<evidence type="ECO:0000256" key="1">
    <source>
        <dbReference type="ARBA" id="ARBA00004120"/>
    </source>
</evidence>
<dbReference type="OrthoDB" id="2160638at2759"/>
<evidence type="ECO:0000256" key="5">
    <source>
        <dbReference type="ARBA" id="ARBA00022553"/>
    </source>
</evidence>
<evidence type="ECO:0000256" key="11">
    <source>
        <dbReference type="ARBA" id="ARBA00042293"/>
    </source>
</evidence>
<evidence type="ECO:0000256" key="4">
    <source>
        <dbReference type="ARBA" id="ARBA00022490"/>
    </source>
</evidence>
<keyword evidence="7" id="KW-0106">Calcium</keyword>
<keyword evidence="8" id="KW-0206">Cytoskeleton</keyword>
<keyword evidence="4" id="KW-0963">Cytoplasm</keyword>
<keyword evidence="5" id="KW-0597">Phosphoprotein</keyword>
<feature type="compositionally biased region" description="Acidic residues" evidence="14">
    <location>
        <begin position="320"/>
        <end position="333"/>
    </location>
</feature>
<evidence type="ECO:0000256" key="12">
    <source>
        <dbReference type="ARBA" id="ARBA00046076"/>
    </source>
</evidence>
<dbReference type="PROSITE" id="PS00018">
    <property type="entry name" value="EF_HAND_1"/>
    <property type="match status" value="1"/>
</dbReference>
<comment type="subcellular location">
    <subcellularLocation>
        <location evidence="1">Cytoplasm</location>
        <location evidence="1">Cytoskeleton</location>
        <location evidence="1">Cilium basal body</location>
    </subcellularLocation>
    <subcellularLocation>
        <location evidence="2">Cytoplasm</location>
        <location evidence="2">Cytoskeleton</location>
        <location evidence="2">Microtubule organizing center</location>
        <location evidence="2">Centrosome</location>
    </subcellularLocation>
</comment>
<dbReference type="GO" id="GO:0005509">
    <property type="term" value="F:calcium ion binding"/>
    <property type="evidence" value="ECO:0007669"/>
    <property type="project" value="InterPro"/>
</dbReference>
<evidence type="ECO:0000256" key="9">
    <source>
        <dbReference type="ARBA" id="ARBA00023273"/>
    </source>
</evidence>
<keyword evidence="17" id="KW-1185">Reference proteome</keyword>
<keyword evidence="9" id="KW-0966">Cell projection</keyword>
<dbReference type="SUPFAM" id="SSF47473">
    <property type="entry name" value="EF-hand"/>
    <property type="match status" value="1"/>
</dbReference>
<feature type="region of interest" description="Disordered" evidence="14">
    <location>
        <begin position="274"/>
        <end position="303"/>
    </location>
</feature>
<feature type="domain" description="EF-hand" evidence="15">
    <location>
        <begin position="149"/>
        <end position="184"/>
    </location>
</feature>
<evidence type="ECO:0000256" key="10">
    <source>
        <dbReference type="ARBA" id="ARBA00041026"/>
    </source>
</evidence>
<evidence type="ECO:0000256" key="13">
    <source>
        <dbReference type="ARBA" id="ARBA00046373"/>
    </source>
</evidence>
<dbReference type="GO" id="GO:0005813">
    <property type="term" value="C:centrosome"/>
    <property type="evidence" value="ECO:0007669"/>
    <property type="project" value="UniProtKB-SubCell"/>
</dbReference>